<dbReference type="GO" id="GO:0005730">
    <property type="term" value="C:nucleolus"/>
    <property type="evidence" value="ECO:0007669"/>
    <property type="project" value="TreeGrafter"/>
</dbReference>
<gene>
    <name evidence="5" type="ORF">SAY86_009470</name>
</gene>
<proteinExistence type="inferred from homology"/>
<accession>A0AAN7L3Z2</accession>
<name>A0AAN7L3Z2_TRANT</name>
<comment type="subcellular location">
    <subcellularLocation>
        <location evidence="3">Nucleus</location>
    </subcellularLocation>
</comment>
<comment type="function">
    <text evidence="3">Oxygenase that can act as both a histone lysine demethylase and a ribosomal histidine hydroxylase.</text>
</comment>
<dbReference type="GO" id="GO:0032453">
    <property type="term" value="F:histone H3K4 demethylase activity"/>
    <property type="evidence" value="ECO:0007669"/>
    <property type="project" value="TreeGrafter"/>
</dbReference>
<dbReference type="GO" id="GO:0005506">
    <property type="term" value="F:iron ion binding"/>
    <property type="evidence" value="ECO:0007669"/>
    <property type="project" value="UniProtKB-UniRule"/>
</dbReference>
<dbReference type="InterPro" id="IPR039994">
    <property type="entry name" value="NO66-like"/>
</dbReference>
<comment type="cofactor">
    <cofactor evidence="3">
        <name>Fe(2+)</name>
        <dbReference type="ChEBI" id="CHEBI:29033"/>
    </cofactor>
    <text evidence="3">Binds 1 Fe(2+) ion per subunit.</text>
</comment>
<dbReference type="SUPFAM" id="SSF51197">
    <property type="entry name" value="Clavaminate synthase-like"/>
    <property type="match status" value="1"/>
</dbReference>
<keyword evidence="3" id="KW-0805">Transcription regulation</keyword>
<dbReference type="EMBL" id="JAXQNO010000019">
    <property type="protein sequence ID" value="KAK4774535.1"/>
    <property type="molecule type" value="Genomic_DNA"/>
</dbReference>
<evidence type="ECO:0000256" key="3">
    <source>
        <dbReference type="RuleBase" id="RU366061"/>
    </source>
</evidence>
<keyword evidence="2 3" id="KW-0408">Iron</keyword>
<keyword evidence="3" id="KW-0539">Nucleus</keyword>
<evidence type="ECO:0000256" key="2">
    <source>
        <dbReference type="ARBA" id="ARBA00023004"/>
    </source>
</evidence>
<keyword evidence="3" id="KW-0804">Transcription</keyword>
<dbReference type="Pfam" id="PF08007">
    <property type="entry name" value="JmjC_2"/>
    <property type="match status" value="1"/>
</dbReference>
<evidence type="ECO:0000313" key="6">
    <source>
        <dbReference type="Proteomes" id="UP001346149"/>
    </source>
</evidence>
<dbReference type="PANTHER" id="PTHR13096:SF9">
    <property type="entry name" value="BIFUNCTIONAL LYSINE-SPECIFIC DEMETHYLASE AND HISTIDYL-HYDROXYLASE"/>
    <property type="match status" value="1"/>
</dbReference>
<dbReference type="GO" id="GO:0051864">
    <property type="term" value="F:histone H3K36 demethylase activity"/>
    <property type="evidence" value="ECO:0007669"/>
    <property type="project" value="TreeGrafter"/>
</dbReference>
<dbReference type="PROSITE" id="PS51184">
    <property type="entry name" value="JMJC"/>
    <property type="match status" value="1"/>
</dbReference>
<dbReference type="InterPro" id="IPR003347">
    <property type="entry name" value="JmjC_dom"/>
</dbReference>
<dbReference type="PANTHER" id="PTHR13096">
    <property type="entry name" value="MINA53 MYC INDUCED NUCLEAR ANTIGEN"/>
    <property type="match status" value="1"/>
</dbReference>
<dbReference type="AlphaFoldDB" id="A0AAN7L3Z2"/>
<reference evidence="5 6" key="1">
    <citation type="journal article" date="2023" name="Hortic Res">
        <title>Pangenome of water caltrop reveals structural variations and asymmetric subgenome divergence after allopolyploidization.</title>
        <authorList>
            <person name="Zhang X."/>
            <person name="Chen Y."/>
            <person name="Wang L."/>
            <person name="Yuan Y."/>
            <person name="Fang M."/>
            <person name="Shi L."/>
            <person name="Lu R."/>
            <person name="Comes H.P."/>
            <person name="Ma Y."/>
            <person name="Chen Y."/>
            <person name="Huang G."/>
            <person name="Zhou Y."/>
            <person name="Zheng Z."/>
            <person name="Qiu Y."/>
        </authorList>
    </citation>
    <scope>NUCLEOTIDE SEQUENCE [LARGE SCALE GENOMIC DNA]</scope>
    <source>
        <strain evidence="5">F231</strain>
    </source>
</reference>
<dbReference type="EC" id="1.14.11.-" evidence="3"/>
<evidence type="ECO:0000256" key="1">
    <source>
        <dbReference type="ARBA" id="ARBA00022723"/>
    </source>
</evidence>
<comment type="caution">
    <text evidence="5">The sequence shown here is derived from an EMBL/GenBank/DDBJ whole genome shotgun (WGS) entry which is preliminary data.</text>
</comment>
<keyword evidence="3" id="KW-0560">Oxidoreductase</keyword>
<feature type="domain" description="JmjC" evidence="4">
    <location>
        <begin position="454"/>
        <end position="607"/>
    </location>
</feature>
<keyword evidence="6" id="KW-1185">Reference proteome</keyword>
<protein>
    <recommendedName>
        <fullName evidence="3">Bifunctional lysine-specific demethylase and histidyl-hydroxylase</fullName>
        <ecNumber evidence="3">1.14.11.-</ecNumber>
    </recommendedName>
</protein>
<comment type="similarity">
    <text evidence="3">Belongs to the ROX family.</text>
</comment>
<dbReference type="Gene3D" id="2.60.120.650">
    <property type="entry name" value="Cupin"/>
    <property type="match status" value="1"/>
</dbReference>
<dbReference type="Proteomes" id="UP001346149">
    <property type="component" value="Unassembled WGS sequence"/>
</dbReference>
<keyword evidence="1 3" id="KW-0479">Metal-binding</keyword>
<sequence>MEESRRRRRRRRSVKDCSRKRRITSSASATLRLADLDTLFSLLLAALSKAQALPGPRFTHLSLVKKCLRRLRLAILSDWENPKLPCSQHGLPVPVLSLLPVIIKSRFLDVASLGLEVVGTAALRSLEMNEQIALDSEIVSGLIWVLSSSSRKLKTAACSVMLDLCSSSVGREKLLASSALESLINCFLQVPESLWGTLILCTEEDGVTNTHVIVSMEEEYIVILLDAIIVLVNSCCKEQLEDIPIQSLDSFLVILKTAWMHLSSRMLVKVLDSNKTGKYFSANSRVKDLAECIFRLSINDKCANLVPSEDIRRRIFRSHDGSLENFLISHWETTPLLVDSLRAANGDDCFRPFLHYLNWDGALPHSMTCMLQNMFSCPPIASDELDILNYLKQEKDKLALPILYQQDIRVLKMDRKLNTEKHFFPEGPDSCSQIPYILSCNDIVKCEEALEKGFTLAIRGMEFRFKSVAAITEELASLFGLPSVGANLYLTPPNSQGLARHYDDHCVFVCQLVGSKQWKISPPQSKLLPRLYEQINGACLSPTSDGKNSCMQITLKEGDLLYIPRGFVHEAYTNDGEFSLHLTLAIEVEAPFEWEGFMHAALSCWSLKNLKRVIIEDPLSENLDFMSIKLLHVTIGLLGDSDKIFRKACLVGSLSWSSHLSDWLEQNQRTTFSQLVEKIDKSKFTEVLKALDMVVQQNDDLFQRLAWIRVFYPEEGTFGGLNERKFDVTAEDILALCYKDREKSESAFMDLKSRFCKEIEFQQGISGYSLVLEKYKKVRKQYLNGMLSMHCKFK</sequence>
<evidence type="ECO:0000259" key="4">
    <source>
        <dbReference type="PROSITE" id="PS51184"/>
    </source>
</evidence>
<evidence type="ECO:0000313" key="5">
    <source>
        <dbReference type="EMBL" id="KAK4774535.1"/>
    </source>
</evidence>
<keyword evidence="3" id="KW-0223">Dioxygenase</keyword>
<organism evidence="5 6">
    <name type="scientific">Trapa natans</name>
    <name type="common">Water chestnut</name>
    <dbReference type="NCBI Taxonomy" id="22666"/>
    <lineage>
        <taxon>Eukaryota</taxon>
        <taxon>Viridiplantae</taxon>
        <taxon>Streptophyta</taxon>
        <taxon>Embryophyta</taxon>
        <taxon>Tracheophyta</taxon>
        <taxon>Spermatophyta</taxon>
        <taxon>Magnoliopsida</taxon>
        <taxon>eudicotyledons</taxon>
        <taxon>Gunneridae</taxon>
        <taxon>Pentapetalae</taxon>
        <taxon>rosids</taxon>
        <taxon>malvids</taxon>
        <taxon>Myrtales</taxon>
        <taxon>Lythraceae</taxon>
        <taxon>Trapa</taxon>
    </lineage>
</organism>